<protein>
    <submittedName>
        <fullName evidence="1">Uncharacterized protein</fullName>
    </submittedName>
</protein>
<keyword evidence="2" id="KW-1185">Reference proteome</keyword>
<dbReference type="AlphaFoldDB" id="A0A0L8VDM3"/>
<evidence type="ECO:0000313" key="1">
    <source>
        <dbReference type="EMBL" id="KOH46257.1"/>
    </source>
</evidence>
<reference evidence="1" key="1">
    <citation type="submission" date="2015-07" db="EMBL/GenBank/DDBJ databases">
        <title>MeaNS - Measles Nucleotide Surveillance Program.</title>
        <authorList>
            <person name="Tran T."/>
            <person name="Druce J."/>
        </authorList>
    </citation>
    <scope>NUCLEOTIDE SEQUENCE</scope>
    <source>
        <strain evidence="1">SK</strain>
    </source>
</reference>
<name>A0A0L8VDM3_9BACT</name>
<accession>A0A0L8VDM3</accession>
<evidence type="ECO:0000313" key="2">
    <source>
        <dbReference type="Proteomes" id="UP000036958"/>
    </source>
</evidence>
<gene>
    <name evidence="1" type="ORF">NC99_09220</name>
</gene>
<proteinExistence type="predicted"/>
<dbReference type="Proteomes" id="UP000036958">
    <property type="component" value="Unassembled WGS sequence"/>
</dbReference>
<dbReference type="EMBL" id="LGIA01000036">
    <property type="protein sequence ID" value="KOH46257.1"/>
    <property type="molecule type" value="Genomic_DNA"/>
</dbReference>
<dbReference type="STRING" id="1409788.NC99_09220"/>
<sequence>MTINDSAEKWKVLCAEASRKQRVGVEIPGDVDETGCGTVCALATGMRGPGTCIFSLVFVLRVASQAVFNCAAALLPAIHDHFS</sequence>
<organism evidence="1 2">
    <name type="scientific">Sunxiuqinia dokdonensis</name>
    <dbReference type="NCBI Taxonomy" id="1409788"/>
    <lineage>
        <taxon>Bacteria</taxon>
        <taxon>Pseudomonadati</taxon>
        <taxon>Bacteroidota</taxon>
        <taxon>Bacteroidia</taxon>
        <taxon>Marinilabiliales</taxon>
        <taxon>Prolixibacteraceae</taxon>
        <taxon>Sunxiuqinia</taxon>
    </lineage>
</organism>
<comment type="caution">
    <text evidence="1">The sequence shown here is derived from an EMBL/GenBank/DDBJ whole genome shotgun (WGS) entry which is preliminary data.</text>
</comment>